<evidence type="ECO:0000256" key="11">
    <source>
        <dbReference type="ARBA" id="ARBA00066577"/>
    </source>
</evidence>
<evidence type="ECO:0000256" key="4">
    <source>
        <dbReference type="ARBA" id="ARBA00022490"/>
    </source>
</evidence>
<evidence type="ECO:0000256" key="2">
    <source>
        <dbReference type="ARBA" id="ARBA00004123"/>
    </source>
</evidence>
<dbReference type="HOGENOM" id="CLU_016785_6_0_1"/>
<evidence type="ECO:0000256" key="9">
    <source>
        <dbReference type="ARBA" id="ARBA00023157"/>
    </source>
</evidence>
<accession>D6WNX6</accession>
<keyword evidence="6" id="KW-0378">Hydrolase</keyword>
<dbReference type="InterPro" id="IPR003347">
    <property type="entry name" value="JmjC_dom"/>
</dbReference>
<keyword evidence="8" id="KW-0408">Iron</keyword>
<feature type="domain" description="JmjC" evidence="13">
    <location>
        <begin position="144"/>
        <end position="320"/>
    </location>
</feature>
<dbReference type="GO" id="GO:0046872">
    <property type="term" value="F:metal ion binding"/>
    <property type="evidence" value="ECO:0007669"/>
    <property type="project" value="UniProtKB-KW"/>
</dbReference>
<name>D6WNX6_TRICA</name>
<organism evidence="14 15">
    <name type="scientific">Tribolium castaneum</name>
    <name type="common">Red flour beetle</name>
    <dbReference type="NCBI Taxonomy" id="7070"/>
    <lineage>
        <taxon>Eukaryota</taxon>
        <taxon>Metazoa</taxon>
        <taxon>Ecdysozoa</taxon>
        <taxon>Arthropoda</taxon>
        <taxon>Hexapoda</taxon>
        <taxon>Insecta</taxon>
        <taxon>Pterygota</taxon>
        <taxon>Neoptera</taxon>
        <taxon>Endopterygota</taxon>
        <taxon>Coleoptera</taxon>
        <taxon>Polyphaga</taxon>
        <taxon>Cucujiformia</taxon>
        <taxon>Tenebrionidae</taxon>
        <taxon>Tenebrionidae incertae sedis</taxon>
        <taxon>Tribolium</taxon>
    </lineage>
</organism>
<reference evidence="14 15" key="2">
    <citation type="journal article" date="2010" name="Nucleic Acids Res.">
        <title>BeetleBase in 2010: revisions to provide comprehensive genomic information for Tribolium castaneum.</title>
        <authorList>
            <person name="Kim H.S."/>
            <person name="Murphy T."/>
            <person name="Xia J."/>
            <person name="Caragea D."/>
            <person name="Park Y."/>
            <person name="Beeman R.W."/>
            <person name="Lorenzen M.D."/>
            <person name="Butcher S."/>
            <person name="Manak J.R."/>
            <person name="Brown S.J."/>
        </authorList>
    </citation>
    <scope>GENOME REANNOTATION</scope>
    <source>
        <strain evidence="14 15">Georgia GA2</strain>
    </source>
</reference>
<dbReference type="EC" id="1.14.11.63" evidence="11"/>
<keyword evidence="10" id="KW-0539">Nucleus</keyword>
<dbReference type="InParanoid" id="D6WNX6"/>
<keyword evidence="15" id="KW-1185">Reference proteome</keyword>
<evidence type="ECO:0000313" key="15">
    <source>
        <dbReference type="Proteomes" id="UP000007266"/>
    </source>
</evidence>
<dbReference type="KEGG" id="tca:663366"/>
<dbReference type="GO" id="GO:0004175">
    <property type="term" value="F:endopeptidase activity"/>
    <property type="evidence" value="ECO:0000318"/>
    <property type="project" value="GO_Central"/>
</dbReference>
<dbReference type="GO" id="GO:0016706">
    <property type="term" value="F:2-oxoglutarate-dependent dioxygenase activity"/>
    <property type="evidence" value="ECO:0000318"/>
    <property type="project" value="GO_Central"/>
</dbReference>
<evidence type="ECO:0000256" key="10">
    <source>
        <dbReference type="ARBA" id="ARBA00023242"/>
    </source>
</evidence>
<dbReference type="SMART" id="SM00558">
    <property type="entry name" value="JmjC"/>
    <property type="match status" value="1"/>
</dbReference>
<evidence type="ECO:0000256" key="1">
    <source>
        <dbReference type="ARBA" id="ARBA00001954"/>
    </source>
</evidence>
<evidence type="ECO:0000256" key="3">
    <source>
        <dbReference type="ARBA" id="ARBA00004496"/>
    </source>
</evidence>
<sequence length="325" mass="37992">MCDKTDNKVAEALEVLKTETSELIHVCPEVPVINVNETLKADWPLRFYRNFVAKNYPVVIRGGCKHFPAVSKWNSRFFLEAIPNKEVTVAVTPNGYADGLATKTTEKGKVHYFVMPEEIKMPMREFIKKMDDVSKQYICYIQKQNSNLTEDFSELMCDVQSEIPWASKAFDKTPDAVNFWMGDARAITSMHKDPYENIYCVIDGFKDFILIPPTDLPYVPYKTYPVGTYKDVMNKKCFIEDHKGEKIEWIAIDPLKRNHHDKYPQFKNATQYKVRIKSGDCLYLPSLWFHHVKQSHKCIAINYWYDMDFDVKYCYFNMLKRLSGS</sequence>
<gene>
    <name evidence="14" type="primary">GLEAN_13115</name>
    <name evidence="14" type="ORF">TcasGA2_TC013115</name>
</gene>
<dbReference type="GO" id="GO:0005634">
    <property type="term" value="C:nucleus"/>
    <property type="evidence" value="ECO:0007669"/>
    <property type="project" value="UniProtKB-SubCell"/>
</dbReference>
<dbReference type="FunCoup" id="D6WNX6">
    <property type="interactions" value="1068"/>
</dbReference>
<dbReference type="PANTHER" id="PTHR12461:SF99">
    <property type="entry name" value="BIFUNCTIONAL PEPTIDASE AND (3S)-LYSYL HYDROXYLASE JMJD7"/>
    <property type="match status" value="1"/>
</dbReference>
<dbReference type="Gene3D" id="2.60.120.10">
    <property type="entry name" value="Jelly Rolls"/>
    <property type="match status" value="1"/>
</dbReference>
<keyword evidence="5" id="KW-0479">Metal-binding</keyword>
<evidence type="ECO:0000256" key="12">
    <source>
        <dbReference type="ARBA" id="ARBA00071397"/>
    </source>
</evidence>
<evidence type="ECO:0000313" key="14">
    <source>
        <dbReference type="EMBL" id="EFA03195.2"/>
    </source>
</evidence>
<dbReference type="AlphaFoldDB" id="D6WNX6"/>
<dbReference type="GO" id="GO:0005737">
    <property type="term" value="C:cytoplasm"/>
    <property type="evidence" value="ECO:0000318"/>
    <property type="project" value="GO_Central"/>
</dbReference>
<dbReference type="OrthoDB" id="415358at2759"/>
<evidence type="ECO:0000259" key="13">
    <source>
        <dbReference type="PROSITE" id="PS51184"/>
    </source>
</evidence>
<dbReference type="GO" id="GO:0106155">
    <property type="term" value="F:peptidyl-lysine 3-dioxygenase activity"/>
    <property type="evidence" value="ECO:0007669"/>
    <property type="project" value="UniProtKB-EC"/>
</dbReference>
<dbReference type="EMBL" id="KQ971343">
    <property type="protein sequence ID" value="EFA03195.2"/>
    <property type="molecule type" value="Genomic_DNA"/>
</dbReference>
<dbReference type="OMA" id="YWHDMEF"/>
<comment type="subcellular location">
    <subcellularLocation>
        <location evidence="3">Cytoplasm</location>
    </subcellularLocation>
    <subcellularLocation>
        <location evidence="2">Nucleus</location>
    </subcellularLocation>
</comment>
<dbReference type="STRING" id="7070.D6WNX6"/>
<comment type="cofactor">
    <cofactor evidence="1">
        <name>Fe(2+)</name>
        <dbReference type="ChEBI" id="CHEBI:29033"/>
    </cofactor>
</comment>
<dbReference type="Proteomes" id="UP000007266">
    <property type="component" value="Linkage group 5"/>
</dbReference>
<dbReference type="PANTHER" id="PTHR12461">
    <property type="entry name" value="HYPOXIA-INDUCIBLE FACTOR 1 ALPHA INHIBITOR-RELATED"/>
    <property type="match status" value="1"/>
</dbReference>
<dbReference type="FunFam" id="2.60.120.10:FF:000059">
    <property type="entry name" value="jmjC domain-containing protein 7"/>
    <property type="match status" value="1"/>
</dbReference>
<dbReference type="SUPFAM" id="SSF51197">
    <property type="entry name" value="Clavaminate synthase-like"/>
    <property type="match status" value="1"/>
</dbReference>
<dbReference type="InterPro" id="IPR014710">
    <property type="entry name" value="RmlC-like_jellyroll"/>
</dbReference>
<keyword evidence="7" id="KW-0560">Oxidoreductase</keyword>
<evidence type="ECO:0000256" key="7">
    <source>
        <dbReference type="ARBA" id="ARBA00023002"/>
    </source>
</evidence>
<evidence type="ECO:0000256" key="6">
    <source>
        <dbReference type="ARBA" id="ARBA00022801"/>
    </source>
</evidence>
<evidence type="ECO:0000256" key="5">
    <source>
        <dbReference type="ARBA" id="ARBA00022723"/>
    </source>
</evidence>
<dbReference type="PROSITE" id="PS51184">
    <property type="entry name" value="JMJC"/>
    <property type="match status" value="1"/>
</dbReference>
<proteinExistence type="predicted"/>
<keyword evidence="9" id="KW-1015">Disulfide bond</keyword>
<reference evidence="14 15" key="1">
    <citation type="journal article" date="2008" name="Nature">
        <title>The genome of the model beetle and pest Tribolium castaneum.</title>
        <authorList>
            <consortium name="Tribolium Genome Sequencing Consortium"/>
            <person name="Richards S."/>
            <person name="Gibbs R.A."/>
            <person name="Weinstock G.M."/>
            <person name="Brown S.J."/>
            <person name="Denell R."/>
            <person name="Beeman R.W."/>
            <person name="Gibbs R."/>
            <person name="Beeman R.W."/>
            <person name="Brown S.J."/>
            <person name="Bucher G."/>
            <person name="Friedrich M."/>
            <person name="Grimmelikhuijzen C.J."/>
            <person name="Klingler M."/>
            <person name="Lorenzen M."/>
            <person name="Richards S."/>
            <person name="Roth S."/>
            <person name="Schroder R."/>
            <person name="Tautz D."/>
            <person name="Zdobnov E.M."/>
            <person name="Muzny D."/>
            <person name="Gibbs R.A."/>
            <person name="Weinstock G.M."/>
            <person name="Attaway T."/>
            <person name="Bell S."/>
            <person name="Buhay C.J."/>
            <person name="Chandrabose M.N."/>
            <person name="Chavez D."/>
            <person name="Clerk-Blankenburg K.P."/>
            <person name="Cree A."/>
            <person name="Dao M."/>
            <person name="Davis C."/>
            <person name="Chacko J."/>
            <person name="Dinh H."/>
            <person name="Dugan-Rocha S."/>
            <person name="Fowler G."/>
            <person name="Garner T.T."/>
            <person name="Garnes J."/>
            <person name="Gnirke A."/>
            <person name="Hawes A."/>
            <person name="Hernandez J."/>
            <person name="Hines S."/>
            <person name="Holder M."/>
            <person name="Hume J."/>
            <person name="Jhangiani S.N."/>
            <person name="Joshi V."/>
            <person name="Khan Z.M."/>
            <person name="Jackson L."/>
            <person name="Kovar C."/>
            <person name="Kowis A."/>
            <person name="Lee S."/>
            <person name="Lewis L.R."/>
            <person name="Margolis J."/>
            <person name="Morgan M."/>
            <person name="Nazareth L.V."/>
            <person name="Nguyen N."/>
            <person name="Okwuonu G."/>
            <person name="Parker D."/>
            <person name="Richards S."/>
            <person name="Ruiz S.J."/>
            <person name="Santibanez J."/>
            <person name="Savard J."/>
            <person name="Scherer S.E."/>
            <person name="Schneider B."/>
            <person name="Sodergren E."/>
            <person name="Tautz D."/>
            <person name="Vattahil S."/>
            <person name="Villasana D."/>
            <person name="White C.S."/>
            <person name="Wright R."/>
            <person name="Park Y."/>
            <person name="Beeman R.W."/>
            <person name="Lord J."/>
            <person name="Oppert B."/>
            <person name="Lorenzen M."/>
            <person name="Brown S."/>
            <person name="Wang L."/>
            <person name="Savard J."/>
            <person name="Tautz D."/>
            <person name="Richards S."/>
            <person name="Weinstock G."/>
            <person name="Gibbs R.A."/>
            <person name="Liu Y."/>
            <person name="Worley K."/>
            <person name="Weinstock G."/>
            <person name="Elsik C.G."/>
            <person name="Reese J.T."/>
            <person name="Elhaik E."/>
            <person name="Landan G."/>
            <person name="Graur D."/>
            <person name="Arensburger P."/>
            <person name="Atkinson P."/>
            <person name="Beeman R.W."/>
            <person name="Beidler J."/>
            <person name="Brown S.J."/>
            <person name="Demuth J.P."/>
            <person name="Drury D.W."/>
            <person name="Du Y.Z."/>
            <person name="Fujiwara H."/>
            <person name="Lorenzen M."/>
            <person name="Maselli V."/>
            <person name="Osanai M."/>
            <person name="Park Y."/>
            <person name="Robertson H.M."/>
            <person name="Tu Z."/>
            <person name="Wang J.J."/>
            <person name="Wang S."/>
            <person name="Richards S."/>
            <person name="Song H."/>
            <person name="Zhang L."/>
            <person name="Sodergren E."/>
            <person name="Werner D."/>
            <person name="Stanke M."/>
            <person name="Morgenstern B."/>
            <person name="Solovyev V."/>
            <person name="Kosarev P."/>
            <person name="Brown G."/>
            <person name="Chen H.C."/>
            <person name="Ermolaeva O."/>
            <person name="Hlavina W."/>
            <person name="Kapustin Y."/>
            <person name="Kiryutin B."/>
            <person name="Kitts P."/>
            <person name="Maglott D."/>
            <person name="Pruitt K."/>
            <person name="Sapojnikov V."/>
            <person name="Souvorov A."/>
            <person name="Mackey A.J."/>
            <person name="Waterhouse R.M."/>
            <person name="Wyder S."/>
            <person name="Zdobnov E.M."/>
            <person name="Zdobnov E.M."/>
            <person name="Wyder S."/>
            <person name="Kriventseva E.V."/>
            <person name="Kadowaki T."/>
            <person name="Bork P."/>
            <person name="Aranda M."/>
            <person name="Bao R."/>
            <person name="Beermann A."/>
            <person name="Berns N."/>
            <person name="Bolognesi R."/>
            <person name="Bonneton F."/>
            <person name="Bopp D."/>
            <person name="Brown S.J."/>
            <person name="Bucher G."/>
            <person name="Butts T."/>
            <person name="Chaumot A."/>
            <person name="Denell R.E."/>
            <person name="Ferrier D.E."/>
            <person name="Friedrich M."/>
            <person name="Gordon C.M."/>
            <person name="Jindra M."/>
            <person name="Klingler M."/>
            <person name="Lan Q."/>
            <person name="Lattorff H.M."/>
            <person name="Laudet V."/>
            <person name="von Levetsow C."/>
            <person name="Liu Z."/>
            <person name="Lutz R."/>
            <person name="Lynch J.A."/>
            <person name="da Fonseca R.N."/>
            <person name="Posnien N."/>
            <person name="Reuter R."/>
            <person name="Roth S."/>
            <person name="Savard J."/>
            <person name="Schinko J.B."/>
            <person name="Schmitt C."/>
            <person name="Schoppmeier M."/>
            <person name="Schroder R."/>
            <person name="Shippy T.D."/>
            <person name="Simonnet F."/>
            <person name="Marques-Souza H."/>
            <person name="Tautz D."/>
            <person name="Tomoyasu Y."/>
            <person name="Trauner J."/>
            <person name="Van der Zee M."/>
            <person name="Vervoort M."/>
            <person name="Wittkopp N."/>
            <person name="Wimmer E.A."/>
            <person name="Yang X."/>
            <person name="Jones A.K."/>
            <person name="Sattelle D.B."/>
            <person name="Ebert P.R."/>
            <person name="Nelson D."/>
            <person name="Scott J.G."/>
            <person name="Beeman R.W."/>
            <person name="Muthukrishnan S."/>
            <person name="Kramer K.J."/>
            <person name="Arakane Y."/>
            <person name="Beeman R.W."/>
            <person name="Zhu Q."/>
            <person name="Hogenkamp D."/>
            <person name="Dixit R."/>
            <person name="Oppert B."/>
            <person name="Jiang H."/>
            <person name="Zou Z."/>
            <person name="Marshall J."/>
            <person name="Elpidina E."/>
            <person name="Vinokurov K."/>
            <person name="Oppert C."/>
            <person name="Zou Z."/>
            <person name="Evans J."/>
            <person name="Lu Z."/>
            <person name="Zhao P."/>
            <person name="Sumathipala N."/>
            <person name="Altincicek B."/>
            <person name="Vilcinskas A."/>
            <person name="Williams M."/>
            <person name="Hultmark D."/>
            <person name="Hetru C."/>
            <person name="Jiang H."/>
            <person name="Grimmelikhuijzen C.J."/>
            <person name="Hauser F."/>
            <person name="Cazzamali G."/>
            <person name="Williamson M."/>
            <person name="Park Y."/>
            <person name="Li B."/>
            <person name="Tanaka Y."/>
            <person name="Predel R."/>
            <person name="Neupert S."/>
            <person name="Schachtner J."/>
            <person name="Verleyen P."/>
            <person name="Raible F."/>
            <person name="Bork P."/>
            <person name="Friedrich M."/>
            <person name="Walden K.K."/>
            <person name="Robertson H.M."/>
            <person name="Angeli S."/>
            <person name="Foret S."/>
            <person name="Bucher G."/>
            <person name="Schuetz S."/>
            <person name="Maleszka R."/>
            <person name="Wimmer E.A."/>
            <person name="Beeman R.W."/>
            <person name="Lorenzen M."/>
            <person name="Tomoyasu Y."/>
            <person name="Miller S.C."/>
            <person name="Grossmann D."/>
            <person name="Bucher G."/>
        </authorList>
    </citation>
    <scope>NUCLEOTIDE SEQUENCE [LARGE SCALE GENOMIC DNA]</scope>
    <source>
        <strain evidence="14 15">Georgia GA2</strain>
    </source>
</reference>
<dbReference type="Pfam" id="PF13621">
    <property type="entry name" value="Cupin_8"/>
    <property type="match status" value="1"/>
</dbReference>
<dbReference type="InterPro" id="IPR041667">
    <property type="entry name" value="Cupin_8"/>
</dbReference>
<evidence type="ECO:0000256" key="8">
    <source>
        <dbReference type="ARBA" id="ARBA00023004"/>
    </source>
</evidence>
<keyword evidence="4" id="KW-0963">Cytoplasm</keyword>
<protein>
    <recommendedName>
        <fullName evidence="12">Bifunctional peptidase and (3S)-lysyl hydroxylase JMJD7</fullName>
        <ecNumber evidence="11">1.14.11.63</ecNumber>
    </recommendedName>
</protein>